<gene>
    <name evidence="1" type="ORF">ACFOZ5_08360</name>
</gene>
<accession>A0ABV8QHK7</accession>
<name>A0ABV8QHK7_9GAMM</name>
<dbReference type="RefSeq" id="WP_379886580.1">
    <property type="nucleotide sequence ID" value="NZ_JBHSDI010000011.1"/>
</dbReference>
<dbReference type="EMBL" id="JBHSDI010000011">
    <property type="protein sequence ID" value="MFC4259037.1"/>
    <property type="molecule type" value="Genomic_DNA"/>
</dbReference>
<dbReference type="Proteomes" id="UP001595798">
    <property type="component" value="Unassembled WGS sequence"/>
</dbReference>
<evidence type="ECO:0000313" key="1">
    <source>
        <dbReference type="EMBL" id="MFC4259037.1"/>
    </source>
</evidence>
<evidence type="ECO:0000313" key="2">
    <source>
        <dbReference type="Proteomes" id="UP001595798"/>
    </source>
</evidence>
<proteinExistence type="predicted"/>
<protein>
    <submittedName>
        <fullName evidence="1">Uncharacterized protein</fullName>
    </submittedName>
</protein>
<dbReference type="Gene3D" id="2.180.10.10">
    <property type="entry name" value="RHS repeat-associated core"/>
    <property type="match status" value="1"/>
</dbReference>
<keyword evidence="2" id="KW-1185">Reference proteome</keyword>
<comment type="caution">
    <text evidence="1">The sequence shown here is derived from an EMBL/GenBank/DDBJ whole genome shotgun (WGS) entry which is preliminary data.</text>
</comment>
<reference evidence="2" key="1">
    <citation type="journal article" date="2019" name="Int. J. Syst. Evol. Microbiol.">
        <title>The Global Catalogue of Microorganisms (GCM) 10K type strain sequencing project: providing services to taxonomists for standard genome sequencing and annotation.</title>
        <authorList>
            <consortium name="The Broad Institute Genomics Platform"/>
            <consortium name="The Broad Institute Genome Sequencing Center for Infectious Disease"/>
            <person name="Wu L."/>
            <person name="Ma J."/>
        </authorList>
    </citation>
    <scope>NUCLEOTIDE SEQUENCE [LARGE SCALE GENOMIC DNA]</scope>
    <source>
        <strain evidence="2">CECT 7297</strain>
    </source>
</reference>
<organism evidence="1 2">
    <name type="scientific">Marinobacter lacisalsi</name>
    <dbReference type="NCBI Taxonomy" id="475979"/>
    <lineage>
        <taxon>Bacteria</taxon>
        <taxon>Pseudomonadati</taxon>
        <taxon>Pseudomonadota</taxon>
        <taxon>Gammaproteobacteria</taxon>
        <taxon>Pseudomonadales</taxon>
        <taxon>Marinobacteraceae</taxon>
        <taxon>Marinobacter</taxon>
    </lineage>
</organism>
<sequence>MSKTGQARVLTPEQFAHLLSVIQEHRQIDFVDLQFGYDLAGNLNSVVDNAGSLHDRTIGYDDVNRMTSATGPWGTETITYNARGDILTRDRNGDLQEYYYSSDKMTYRVFPTFYYVISHDARGNMTSDGPNIMVYDGANNLASIDNGSDIIDYTYDGANTRVSRASSTDFTNVFYSSKGDLLGEYDLSAGFKEYIYVDSQVAAKVVEDTATVGQ</sequence>